<dbReference type="AlphaFoldDB" id="A0A7J4IX68"/>
<dbReference type="NCBIfam" id="NF041518">
    <property type="entry name" value="choice_anch_Q"/>
    <property type="match status" value="1"/>
</dbReference>
<dbReference type="InterPro" id="IPR044060">
    <property type="entry name" value="Bacterial_rp_domain"/>
</dbReference>
<dbReference type="Pfam" id="PF13229">
    <property type="entry name" value="Beta_helix"/>
    <property type="match status" value="1"/>
</dbReference>
<dbReference type="InterPro" id="IPR052052">
    <property type="entry name" value="Polysaccharide_Lyase_9"/>
</dbReference>
<evidence type="ECO:0000259" key="5">
    <source>
        <dbReference type="PROSITE" id="PS50853"/>
    </source>
</evidence>
<dbReference type="InterPro" id="IPR039448">
    <property type="entry name" value="Beta_helix"/>
</dbReference>
<dbReference type="InterPro" id="IPR011050">
    <property type="entry name" value="Pectin_lyase_fold/virulence"/>
</dbReference>
<proteinExistence type="predicted"/>
<dbReference type="EMBL" id="DUGC01000091">
    <property type="protein sequence ID" value="HIH10141.1"/>
    <property type="molecule type" value="Genomic_DNA"/>
</dbReference>
<feature type="domain" description="Fibronectin type-III" evidence="5">
    <location>
        <begin position="234"/>
        <end position="319"/>
    </location>
</feature>
<comment type="caution">
    <text evidence="6">The sequence shown here is derived from an EMBL/GenBank/DDBJ whole genome shotgun (WGS) entry which is preliminary data.</text>
</comment>
<dbReference type="Pfam" id="PF00041">
    <property type="entry name" value="fn3"/>
    <property type="match status" value="1"/>
</dbReference>
<evidence type="ECO:0000256" key="4">
    <source>
        <dbReference type="ARBA" id="ARBA00023157"/>
    </source>
</evidence>
<comment type="subcellular location">
    <subcellularLocation>
        <location evidence="1">Secreted</location>
    </subcellularLocation>
</comment>
<dbReference type="SUPFAM" id="SSF51126">
    <property type="entry name" value="Pectin lyase-like"/>
    <property type="match status" value="1"/>
</dbReference>
<evidence type="ECO:0000313" key="6">
    <source>
        <dbReference type="EMBL" id="HIH10141.1"/>
    </source>
</evidence>
<accession>A0A7J4IX68</accession>
<evidence type="ECO:0000256" key="3">
    <source>
        <dbReference type="ARBA" id="ARBA00022729"/>
    </source>
</evidence>
<dbReference type="Pfam" id="PF18998">
    <property type="entry name" value="Flg_new_2"/>
    <property type="match status" value="1"/>
</dbReference>
<dbReference type="GO" id="GO:0016837">
    <property type="term" value="F:carbon-oxygen lyase activity, acting on polysaccharides"/>
    <property type="evidence" value="ECO:0007669"/>
    <property type="project" value="TreeGrafter"/>
</dbReference>
<dbReference type="Pfam" id="PF13385">
    <property type="entry name" value="Laminin_G_3"/>
    <property type="match status" value="1"/>
</dbReference>
<evidence type="ECO:0000256" key="2">
    <source>
        <dbReference type="ARBA" id="ARBA00022525"/>
    </source>
</evidence>
<name>A0A7J4IX68_9ARCH</name>
<dbReference type="InterPro" id="IPR013320">
    <property type="entry name" value="ConA-like_dom_sf"/>
</dbReference>
<dbReference type="InterPro" id="IPR006626">
    <property type="entry name" value="PbH1"/>
</dbReference>
<keyword evidence="4" id="KW-1015">Disulfide bond</keyword>
<dbReference type="SMART" id="SM00710">
    <property type="entry name" value="PbH1"/>
    <property type="match status" value="6"/>
</dbReference>
<dbReference type="SUPFAM" id="SSF49899">
    <property type="entry name" value="Concanavalin A-like lectins/glucanases"/>
    <property type="match status" value="1"/>
</dbReference>
<dbReference type="InterPro" id="IPR006558">
    <property type="entry name" value="LamG-like"/>
</dbReference>
<dbReference type="SMART" id="SM00560">
    <property type="entry name" value="LamGL"/>
    <property type="match status" value="1"/>
</dbReference>
<dbReference type="Gene3D" id="2.60.40.10">
    <property type="entry name" value="Immunoglobulins"/>
    <property type="match status" value="1"/>
</dbReference>
<protein>
    <recommendedName>
        <fullName evidence="5">Fibronectin type-III domain-containing protein</fullName>
    </recommendedName>
</protein>
<dbReference type="SUPFAM" id="SSF49265">
    <property type="entry name" value="Fibronectin type III"/>
    <property type="match status" value="1"/>
</dbReference>
<dbReference type="InterPro" id="IPR036116">
    <property type="entry name" value="FN3_sf"/>
</dbReference>
<dbReference type="InterPro" id="IPR003961">
    <property type="entry name" value="FN3_dom"/>
</dbReference>
<evidence type="ECO:0000256" key="1">
    <source>
        <dbReference type="ARBA" id="ARBA00004613"/>
    </source>
</evidence>
<gene>
    <name evidence="6" type="ORF">HA254_05755</name>
</gene>
<dbReference type="Gene3D" id="2.60.120.200">
    <property type="match status" value="1"/>
</dbReference>
<evidence type="ECO:0000313" key="7">
    <source>
        <dbReference type="Proteomes" id="UP000565078"/>
    </source>
</evidence>
<dbReference type="SMART" id="SM00060">
    <property type="entry name" value="FN3"/>
    <property type="match status" value="1"/>
</dbReference>
<dbReference type="PROSITE" id="PS50853">
    <property type="entry name" value="FN3"/>
    <property type="match status" value="1"/>
</dbReference>
<organism evidence="6 7">
    <name type="scientific">Candidatus Iainarchaeum sp</name>
    <dbReference type="NCBI Taxonomy" id="3101447"/>
    <lineage>
        <taxon>Archaea</taxon>
        <taxon>Candidatus Iainarchaeota</taxon>
        <taxon>Candidatus Iainarchaeia</taxon>
        <taxon>Candidatus Iainarchaeales</taxon>
        <taxon>Candidatus Iainarchaeaceae</taxon>
        <taxon>Candidatus Iainarchaeum</taxon>
    </lineage>
</organism>
<dbReference type="InterPro" id="IPR013783">
    <property type="entry name" value="Ig-like_fold"/>
</dbReference>
<dbReference type="GO" id="GO:0005576">
    <property type="term" value="C:extracellular region"/>
    <property type="evidence" value="ECO:0007669"/>
    <property type="project" value="UniProtKB-SubCell"/>
</dbReference>
<dbReference type="PANTHER" id="PTHR40088">
    <property type="entry name" value="PECTATE LYASE (EUROFUNG)"/>
    <property type="match status" value="1"/>
</dbReference>
<dbReference type="InterPro" id="IPR059226">
    <property type="entry name" value="Choice_anch_Q_dom"/>
</dbReference>
<sequence length="987" mass="103671">MCALADASLSDGLAGYWPLDEGTGTIANDFSGNGHVGTVQNGAAWINGKIGNAISFDGKDSYVRITAASGLPVYNPSTGYSVSAWVKGGPQASKAVYAEGNTANSSPVFWLYADSSGKLGVHIRNSNGTSLVPAQTSAGIAFNNSWKHIAWADFNGAGKLYIDGVLDRVIAYSPQQIALNTSAMGAMIRGSTGNFFKGSVDDLRAYNRELSAGEIREIYDSGKDSITDDSAPSAPAGILATAISSSQASVSWDASADNNEVAGYRIYRNETLAGNSPGISFTDSGLRPDTSYSYTIEAYDAGGNISAMSSAAFATTLPAPPPSSYTLVVTKSGTGSGTITGAGINCGSDCSETLNAGTSVTLTATPGTGSAFSGWSGAGCLGTGACTLSLNSNLALEAGFGSLSAPSIRDWYVSTGGSNTNSGSNSSPFLTLDYALGKANAGDTIRLAAGTFAGGSTKRNGTASYPITITGLGDGTTIINGKLTVYNSYYKITGIKFQGTTLALYGSGANNNTIERNEFTKGAQGIYMQGGETNDGTSGPAFTRIMNNTFYAPTGNGMVAMIGHDNTVSNNIFRDGLGYDALRVWGKTQVISGNQFIRFNSDQGATGGNHADIIQTFESSAKMTARGIVFERNYIMDSNGQFGNLDSGSGYADMQDWTFRNNIFLRSRLQLNNTLPGVRIYNNTIYDSPFTIGFLFAANADGTGAHNGQVFNNLFISVGDGLSKGTGFYSFNPRLRGMGAGYNIITDRDNSAKVLYYPETHGINGGVTPQEIFADPANGDLRLKPNSPAINAGTDLSTGFNTDYAGTPRPQGTGWDIGAYEYMANSQAPVPTDSDGDGVPNTQDRCPKTAAAARAFVNRYGCALPIATKFDIAPDFNATDINGMQNLELGISQYGKISYTNKSILLVKMSAGEDDMLNLDADLNISQNKITLNQNNLPQLNQSATITIYNTNFTNPKILKDGTECTNCQIASYNRNSKTITFSVPEF</sequence>
<dbReference type="PANTHER" id="PTHR40088:SF2">
    <property type="entry name" value="SECRETED SUGAR HYDROLASE"/>
    <property type="match status" value="1"/>
</dbReference>
<reference evidence="7" key="1">
    <citation type="journal article" date="2020" name="bioRxiv">
        <title>A rank-normalized archaeal taxonomy based on genome phylogeny resolves widespread incomplete and uneven classifications.</title>
        <authorList>
            <person name="Rinke C."/>
            <person name="Chuvochina M."/>
            <person name="Mussig A.J."/>
            <person name="Chaumeil P.-A."/>
            <person name="Waite D.W."/>
            <person name="Whitman W.B."/>
            <person name="Parks D.H."/>
            <person name="Hugenholtz P."/>
        </authorList>
    </citation>
    <scope>NUCLEOTIDE SEQUENCE [LARGE SCALE GENOMIC DNA]</scope>
</reference>
<dbReference type="InterPro" id="IPR012334">
    <property type="entry name" value="Pectin_lyas_fold"/>
</dbReference>
<keyword evidence="2" id="KW-0964">Secreted</keyword>
<dbReference type="Gene3D" id="2.160.20.10">
    <property type="entry name" value="Single-stranded right-handed beta-helix, Pectin lyase-like"/>
    <property type="match status" value="1"/>
</dbReference>
<dbReference type="Proteomes" id="UP000565078">
    <property type="component" value="Unassembled WGS sequence"/>
</dbReference>
<keyword evidence="3" id="KW-0732">Signal</keyword>
<dbReference type="CDD" id="cd00063">
    <property type="entry name" value="FN3"/>
    <property type="match status" value="1"/>
</dbReference>